<keyword evidence="3" id="KW-1185">Reference proteome</keyword>
<accession>A0A0C3DI75</accession>
<reference evidence="1" key="3">
    <citation type="submission" date="2015-02" db="EMBL/GenBank/DDBJ databases">
        <title>Evolutionary Origins and Diversification of the Mycorrhizal Mutualists.</title>
        <authorList>
            <consortium name="DOE Joint Genome Institute"/>
            <consortium name="Mycorrhizal Genomics Consortium"/>
            <person name="Kohler A."/>
            <person name="Kuo A."/>
            <person name="Nagy L.G."/>
            <person name="Floudas D."/>
            <person name="Copeland A."/>
            <person name="Barry K.W."/>
            <person name="Cichocki N."/>
            <person name="Veneault-Fourrey C."/>
            <person name="LaButti K."/>
            <person name="Lindquist E.A."/>
            <person name="Lipzen A."/>
            <person name="Lundell T."/>
            <person name="Morin E."/>
            <person name="Murat C."/>
            <person name="Riley R."/>
            <person name="Ohm R."/>
            <person name="Sun H."/>
            <person name="Tunlid A."/>
            <person name="Henrissat B."/>
            <person name="Grigoriev I.V."/>
            <person name="Hibbett D.S."/>
            <person name="Martin F."/>
        </authorList>
    </citation>
    <scope>NUCLEOTIDE SEQUENCE</scope>
    <source>
        <strain evidence="1">Foug A</strain>
    </source>
</reference>
<dbReference type="Proteomes" id="UP000053989">
    <property type="component" value="Unassembled WGS sequence"/>
</dbReference>
<name>A0A0C3DI75_9AGAM</name>
<dbReference type="STRING" id="1036808.A0A0C3DI75"/>
<dbReference type="HOGENOM" id="CLU_087375_2_0_1"/>
<sequence>LKTQWNSPIYAFFKPNPTIEYVGGRRSHVFQCNAKCCTHGMHWFLDKGDARSTGNMCKHVKRCWGKDVMHQVLEAKSFKVAQDAVKCYQSNGIITATFERKSNTKKTYSHLSHTKLQTR</sequence>
<dbReference type="OrthoDB" id="2677917at2759"/>
<feature type="non-terminal residue" evidence="1">
    <location>
        <position position="1"/>
    </location>
</feature>
<organism evidence="1 3">
    <name type="scientific">Scleroderma citrinum Foug A</name>
    <dbReference type="NCBI Taxonomy" id="1036808"/>
    <lineage>
        <taxon>Eukaryota</taxon>
        <taxon>Fungi</taxon>
        <taxon>Dikarya</taxon>
        <taxon>Basidiomycota</taxon>
        <taxon>Agaricomycotina</taxon>
        <taxon>Agaricomycetes</taxon>
        <taxon>Agaricomycetidae</taxon>
        <taxon>Boletales</taxon>
        <taxon>Sclerodermatineae</taxon>
        <taxon>Sclerodermataceae</taxon>
        <taxon>Scleroderma</taxon>
    </lineage>
</organism>
<evidence type="ECO:0000313" key="2">
    <source>
        <dbReference type="EMBL" id="KIM56047.1"/>
    </source>
</evidence>
<evidence type="ECO:0000313" key="1">
    <source>
        <dbReference type="EMBL" id="KIM56044.1"/>
    </source>
</evidence>
<proteinExistence type="predicted"/>
<reference evidence="3" key="2">
    <citation type="submission" date="2015-01" db="EMBL/GenBank/DDBJ databases">
        <title>Evolutionary Origins and Diversification of the Mycorrhizal Mutualists.</title>
        <authorList>
            <consortium name="DOE Joint Genome Institute"/>
            <consortium name="Mycorrhizal Genomics Consortium"/>
            <person name="Kohler A."/>
            <person name="Kuo A."/>
            <person name="Nagy L.G."/>
            <person name="Floudas D."/>
            <person name="Copeland A."/>
            <person name="Barry K.W."/>
            <person name="Cichocki N."/>
            <person name="Veneault-Fourrey C."/>
            <person name="LaButti K."/>
            <person name="Lindquist E.A."/>
            <person name="Lipzen A."/>
            <person name="Lundell T."/>
            <person name="Morin E."/>
            <person name="Murat C."/>
            <person name="Riley R."/>
            <person name="Ohm R."/>
            <person name="Sun H."/>
            <person name="Tunlid A."/>
            <person name="Henrissat B."/>
            <person name="Grigoriev I.V."/>
            <person name="Hibbett D.S."/>
            <person name="Martin F."/>
        </authorList>
    </citation>
    <scope>NUCLEOTIDE SEQUENCE [LARGE SCALE GENOMIC DNA]</scope>
    <source>
        <strain evidence="3">Foug A</strain>
    </source>
</reference>
<reference evidence="1 3" key="1">
    <citation type="submission" date="2014-04" db="EMBL/GenBank/DDBJ databases">
        <authorList>
            <consortium name="DOE Joint Genome Institute"/>
            <person name="Kuo A."/>
            <person name="Kohler A."/>
            <person name="Nagy L.G."/>
            <person name="Floudas D."/>
            <person name="Copeland A."/>
            <person name="Barry K.W."/>
            <person name="Cichocki N."/>
            <person name="Veneault-Fourrey C."/>
            <person name="LaButti K."/>
            <person name="Lindquist E.A."/>
            <person name="Lipzen A."/>
            <person name="Lundell T."/>
            <person name="Morin E."/>
            <person name="Murat C."/>
            <person name="Sun H."/>
            <person name="Tunlid A."/>
            <person name="Henrissat B."/>
            <person name="Grigoriev I.V."/>
            <person name="Hibbett D.S."/>
            <person name="Martin F."/>
            <person name="Nordberg H.P."/>
            <person name="Cantor M.N."/>
            <person name="Hua S.X."/>
        </authorList>
    </citation>
    <scope>NUCLEOTIDE SEQUENCE [LARGE SCALE GENOMIC DNA]</scope>
    <source>
        <strain evidence="1 3">Foug A</strain>
    </source>
</reference>
<evidence type="ECO:0000313" key="3">
    <source>
        <dbReference type="Proteomes" id="UP000053989"/>
    </source>
</evidence>
<gene>
    <name evidence="2" type="ORF">SCLCIDRAFT_133491</name>
    <name evidence="1" type="ORF">SCLCIDRAFT_133580</name>
</gene>
<protein>
    <submittedName>
        <fullName evidence="1">Uncharacterized protein</fullName>
    </submittedName>
</protein>
<dbReference type="EMBL" id="KN822124">
    <property type="protein sequence ID" value="KIM56044.1"/>
    <property type="molecule type" value="Genomic_DNA"/>
</dbReference>
<dbReference type="EMBL" id="KN822124">
    <property type="protein sequence ID" value="KIM56047.1"/>
    <property type="molecule type" value="Genomic_DNA"/>
</dbReference>
<dbReference type="AlphaFoldDB" id="A0A0C3DI75"/>